<dbReference type="Proteomes" id="UP000541444">
    <property type="component" value="Unassembled WGS sequence"/>
</dbReference>
<evidence type="ECO:0000313" key="1">
    <source>
        <dbReference type="EMBL" id="KAF6163851.1"/>
    </source>
</evidence>
<gene>
    <name evidence="1" type="ORF">GIB67_024706</name>
</gene>
<reference evidence="1 2" key="1">
    <citation type="journal article" date="2020" name="IScience">
        <title>Genome Sequencing of the Endangered Kingdonia uniflora (Circaeasteraceae, Ranunculales) Reveals Potential Mechanisms of Evolutionary Specialization.</title>
        <authorList>
            <person name="Sun Y."/>
            <person name="Deng T."/>
            <person name="Zhang A."/>
            <person name="Moore M.J."/>
            <person name="Landis J.B."/>
            <person name="Lin N."/>
            <person name="Zhang H."/>
            <person name="Zhang X."/>
            <person name="Huang J."/>
            <person name="Zhang X."/>
            <person name="Sun H."/>
            <person name="Wang H."/>
        </authorList>
    </citation>
    <scope>NUCLEOTIDE SEQUENCE [LARGE SCALE GENOMIC DNA]</scope>
    <source>
        <strain evidence="1">TB1705</strain>
        <tissue evidence="1">Leaf</tissue>
    </source>
</reference>
<accession>A0A7J7N9E2</accession>
<comment type="caution">
    <text evidence="1">The sequence shown here is derived from an EMBL/GenBank/DDBJ whole genome shotgun (WGS) entry which is preliminary data.</text>
</comment>
<keyword evidence="2" id="KW-1185">Reference proteome</keyword>
<dbReference type="EMBL" id="JACGCM010000957">
    <property type="protein sequence ID" value="KAF6163851.1"/>
    <property type="molecule type" value="Genomic_DNA"/>
</dbReference>
<proteinExistence type="predicted"/>
<organism evidence="1 2">
    <name type="scientific">Kingdonia uniflora</name>
    <dbReference type="NCBI Taxonomy" id="39325"/>
    <lineage>
        <taxon>Eukaryota</taxon>
        <taxon>Viridiplantae</taxon>
        <taxon>Streptophyta</taxon>
        <taxon>Embryophyta</taxon>
        <taxon>Tracheophyta</taxon>
        <taxon>Spermatophyta</taxon>
        <taxon>Magnoliopsida</taxon>
        <taxon>Ranunculales</taxon>
        <taxon>Circaeasteraceae</taxon>
        <taxon>Kingdonia</taxon>
    </lineage>
</organism>
<name>A0A7J7N9E2_9MAGN</name>
<dbReference type="AlphaFoldDB" id="A0A7J7N9E2"/>
<protein>
    <submittedName>
        <fullName evidence="1">Uncharacterized protein</fullName>
    </submittedName>
</protein>
<feature type="non-terminal residue" evidence="1">
    <location>
        <position position="63"/>
    </location>
</feature>
<evidence type="ECO:0000313" key="2">
    <source>
        <dbReference type="Proteomes" id="UP000541444"/>
    </source>
</evidence>
<sequence length="63" mass="6827">MSGTSNYNDYDTSTNMSWTSNDVEVVDLNNSIGLSGNVVKICRVPYEVLDVNQLGGPSNDVEV</sequence>